<dbReference type="NCBIfam" id="TIGR01221">
    <property type="entry name" value="rmlC"/>
    <property type="match status" value="1"/>
</dbReference>
<dbReference type="InterPro" id="IPR000888">
    <property type="entry name" value="RmlC-like"/>
</dbReference>
<dbReference type="UniPathway" id="UPA00124"/>
<comment type="subunit">
    <text evidence="3">Homodimer.</text>
</comment>
<dbReference type="CDD" id="cd00438">
    <property type="entry name" value="cupin_RmlC"/>
    <property type="match status" value="1"/>
</dbReference>
<dbReference type="EC" id="5.1.3.13" evidence="3"/>
<evidence type="ECO:0000256" key="2">
    <source>
        <dbReference type="PIRSR" id="PIRSR600888-3"/>
    </source>
</evidence>
<name>A0A2C3VFM5_9BACI</name>
<protein>
    <recommendedName>
        <fullName evidence="3">dTDP-4-dehydrorhamnose 3,5-epimerase</fullName>
        <ecNumber evidence="3">5.1.3.13</ecNumber>
    </recommendedName>
    <alternativeName>
        <fullName evidence="3">Thymidine diphospho-4-keto-rhamnose 3,5-epimerase</fullName>
    </alternativeName>
</protein>
<evidence type="ECO:0000313" key="5">
    <source>
        <dbReference type="Proteomes" id="UP000219775"/>
    </source>
</evidence>
<comment type="caution">
    <text evidence="4">The sequence shown here is derived from an EMBL/GenBank/DDBJ whole genome shotgun (WGS) entry which is preliminary data.</text>
</comment>
<dbReference type="Pfam" id="PF00908">
    <property type="entry name" value="dTDP_sugar_isom"/>
    <property type="match status" value="1"/>
</dbReference>
<organism evidence="4 5">
    <name type="scientific">Bacillus pseudomycoides</name>
    <dbReference type="NCBI Taxonomy" id="64104"/>
    <lineage>
        <taxon>Bacteria</taxon>
        <taxon>Bacillati</taxon>
        <taxon>Bacillota</taxon>
        <taxon>Bacilli</taxon>
        <taxon>Bacillales</taxon>
        <taxon>Bacillaceae</taxon>
        <taxon>Bacillus</taxon>
        <taxon>Bacillus cereus group</taxon>
    </lineage>
</organism>
<evidence type="ECO:0000313" key="4">
    <source>
        <dbReference type="EMBL" id="PEM72294.1"/>
    </source>
</evidence>
<evidence type="ECO:0000256" key="1">
    <source>
        <dbReference type="PIRSR" id="PIRSR600888-1"/>
    </source>
</evidence>
<proteinExistence type="inferred from homology"/>
<dbReference type="EMBL" id="NUDP01000013">
    <property type="protein sequence ID" value="PEM72294.1"/>
    <property type="molecule type" value="Genomic_DNA"/>
</dbReference>
<comment type="function">
    <text evidence="3">Catalyzes the epimerization of the C3' and C5'positions of dTDP-6-deoxy-D-xylo-4-hexulose, forming dTDP-6-deoxy-L-lyxo-4-hexulose.</text>
</comment>
<keyword evidence="3" id="KW-0413">Isomerase</keyword>
<dbReference type="Proteomes" id="UP000219775">
    <property type="component" value="Unassembled WGS sequence"/>
</dbReference>
<feature type="active site" description="Proton acceptor" evidence="1">
    <location>
        <position position="62"/>
    </location>
</feature>
<dbReference type="PANTHER" id="PTHR21047:SF2">
    <property type="entry name" value="THYMIDINE DIPHOSPHO-4-KETO-RHAMNOSE 3,5-EPIMERASE"/>
    <property type="match status" value="1"/>
</dbReference>
<feature type="site" description="Participates in a stacking interaction with the thymidine ring of dTDP-4-oxo-6-deoxyglucose" evidence="2">
    <location>
        <position position="138"/>
    </location>
</feature>
<dbReference type="RefSeq" id="WP_097847057.1">
    <property type="nucleotide sequence ID" value="NZ_NUAS01000010.1"/>
</dbReference>
<dbReference type="GO" id="GO:0000271">
    <property type="term" value="P:polysaccharide biosynthetic process"/>
    <property type="evidence" value="ECO:0007669"/>
    <property type="project" value="TreeGrafter"/>
</dbReference>
<comment type="catalytic activity">
    <reaction evidence="3">
        <text>dTDP-4-dehydro-6-deoxy-alpha-D-glucose = dTDP-4-dehydro-beta-L-rhamnose</text>
        <dbReference type="Rhea" id="RHEA:16969"/>
        <dbReference type="ChEBI" id="CHEBI:57649"/>
        <dbReference type="ChEBI" id="CHEBI:62830"/>
        <dbReference type="EC" id="5.1.3.13"/>
    </reaction>
</comment>
<dbReference type="InterPro" id="IPR014710">
    <property type="entry name" value="RmlC-like_jellyroll"/>
</dbReference>
<accession>A0A2C3VFM5</accession>
<sequence>MKTIPASLSDVKFIEPSVFHDARGYFKESYNEKLLRHLGIHHKFVQDNTSYSKEAGVIRGLHFQLEPRAQTKLVQVIKGAIFDVIVDLRKGSPTYKKWQSFLLTGDNHRLLLVPKGFAHGFCTLVPHTIVHYKVDEFYDASCDSGIAWDDEGFAISWPVSNPILSEKDGMLPKFTETTHYFQFKETLT</sequence>
<dbReference type="GO" id="GO:0019305">
    <property type="term" value="P:dTDP-rhamnose biosynthetic process"/>
    <property type="evidence" value="ECO:0007669"/>
    <property type="project" value="UniProtKB-UniRule"/>
</dbReference>
<evidence type="ECO:0000256" key="3">
    <source>
        <dbReference type="RuleBase" id="RU364069"/>
    </source>
</evidence>
<dbReference type="AlphaFoldDB" id="A0A2C3VFM5"/>
<dbReference type="GO" id="GO:0005829">
    <property type="term" value="C:cytosol"/>
    <property type="evidence" value="ECO:0007669"/>
    <property type="project" value="TreeGrafter"/>
</dbReference>
<reference evidence="4 5" key="1">
    <citation type="submission" date="2017-09" db="EMBL/GenBank/DDBJ databases">
        <title>Large-scale bioinformatics analysis of Bacillus genomes uncovers conserved roles of natural products in bacterial physiology.</title>
        <authorList>
            <consortium name="Agbiome Team Llc"/>
            <person name="Bleich R.M."/>
            <person name="Grubbs K.J."/>
            <person name="Santa Maria K.C."/>
            <person name="Allen S.E."/>
            <person name="Farag S."/>
            <person name="Shank E.A."/>
            <person name="Bowers A."/>
        </authorList>
    </citation>
    <scope>NUCLEOTIDE SEQUENCE [LARGE SCALE GENOMIC DNA]</scope>
    <source>
        <strain evidence="4 5">AFS009893</strain>
    </source>
</reference>
<dbReference type="InterPro" id="IPR011051">
    <property type="entry name" value="RmlC_Cupin_sf"/>
</dbReference>
<gene>
    <name evidence="4" type="primary">rfbC</name>
    <name evidence="4" type="ORF">CN613_03630</name>
</gene>
<comment type="similarity">
    <text evidence="3">Belongs to the dTDP-4-dehydrorhamnose 3,5-epimerase family.</text>
</comment>
<dbReference type="Gene3D" id="2.60.120.10">
    <property type="entry name" value="Jelly Rolls"/>
    <property type="match status" value="1"/>
</dbReference>
<dbReference type="SUPFAM" id="SSF51182">
    <property type="entry name" value="RmlC-like cupins"/>
    <property type="match status" value="1"/>
</dbReference>
<dbReference type="GO" id="GO:0008830">
    <property type="term" value="F:dTDP-4-dehydrorhamnose 3,5-epimerase activity"/>
    <property type="evidence" value="ECO:0007669"/>
    <property type="project" value="UniProtKB-UniRule"/>
</dbReference>
<feature type="active site" description="Proton donor" evidence="1">
    <location>
        <position position="132"/>
    </location>
</feature>
<dbReference type="PANTHER" id="PTHR21047">
    <property type="entry name" value="DTDP-6-DEOXY-D-GLUCOSE-3,5 EPIMERASE"/>
    <property type="match status" value="1"/>
</dbReference>
<comment type="pathway">
    <text evidence="3">Carbohydrate biosynthesis; dTDP-L-rhamnose biosynthesis.</text>
</comment>